<accession>A0A8I6SNI3</accession>
<dbReference type="SUPFAM" id="SSF50494">
    <property type="entry name" value="Trypsin-like serine proteases"/>
    <property type="match status" value="1"/>
</dbReference>
<dbReference type="PROSITE" id="PS00134">
    <property type="entry name" value="TRYPSIN_HIS"/>
    <property type="match status" value="1"/>
</dbReference>
<dbReference type="CDD" id="cd00190">
    <property type="entry name" value="Tryp_SPc"/>
    <property type="match status" value="1"/>
</dbReference>
<evidence type="ECO:0000256" key="1">
    <source>
        <dbReference type="ARBA" id="ARBA00004613"/>
    </source>
</evidence>
<feature type="region of interest" description="Disordered" evidence="6">
    <location>
        <begin position="63"/>
        <end position="136"/>
    </location>
</feature>
<dbReference type="InterPro" id="IPR009003">
    <property type="entry name" value="Peptidase_S1_PA"/>
</dbReference>
<dbReference type="OMA" id="WICFALA"/>
<dbReference type="InterPro" id="IPR001314">
    <property type="entry name" value="Peptidase_S1A"/>
</dbReference>
<evidence type="ECO:0000256" key="5">
    <source>
        <dbReference type="ARBA" id="ARBA00076468"/>
    </source>
</evidence>
<feature type="chain" id="PRO_5035234178" description="Phenoloxidase-activating factor 2" evidence="7">
    <location>
        <begin position="20"/>
        <end position="397"/>
    </location>
</feature>
<evidence type="ECO:0000256" key="4">
    <source>
        <dbReference type="ARBA" id="ARBA00068096"/>
    </source>
</evidence>
<evidence type="ECO:0000256" key="2">
    <source>
        <dbReference type="ARBA" id="ARBA00022525"/>
    </source>
</evidence>
<dbReference type="GO" id="GO:0006508">
    <property type="term" value="P:proteolysis"/>
    <property type="evidence" value="ECO:0007669"/>
    <property type="project" value="InterPro"/>
</dbReference>
<keyword evidence="10" id="KW-1185">Reference proteome</keyword>
<dbReference type="Pfam" id="PF18322">
    <property type="entry name" value="CLIP_1"/>
    <property type="match status" value="1"/>
</dbReference>
<dbReference type="SMART" id="SM00020">
    <property type="entry name" value="Tryp_SPc"/>
    <property type="match status" value="1"/>
</dbReference>
<dbReference type="InterPro" id="IPR001254">
    <property type="entry name" value="Trypsin_dom"/>
</dbReference>
<organism evidence="9 10">
    <name type="scientific">Cimex lectularius</name>
    <name type="common">Bed bug</name>
    <name type="synonym">Acanthia lectularia</name>
    <dbReference type="NCBI Taxonomy" id="79782"/>
    <lineage>
        <taxon>Eukaryota</taxon>
        <taxon>Metazoa</taxon>
        <taxon>Ecdysozoa</taxon>
        <taxon>Arthropoda</taxon>
        <taxon>Hexapoda</taxon>
        <taxon>Insecta</taxon>
        <taxon>Pterygota</taxon>
        <taxon>Neoptera</taxon>
        <taxon>Paraneoptera</taxon>
        <taxon>Hemiptera</taxon>
        <taxon>Heteroptera</taxon>
        <taxon>Panheteroptera</taxon>
        <taxon>Cimicomorpha</taxon>
        <taxon>Cimicidae</taxon>
        <taxon>Cimex</taxon>
    </lineage>
</organism>
<sequence length="397" mass="42891">MDRRGIWICFALAAALSQAADEDCECVPYFQCVDGKIVTDGEGLLDVRLKTCAGIDVCCQLPTTTTDRAKPDNPQPVFPEPVDPEPVDGDPEPLSPGQTDPPPVDQATTPSGQTNPRPVDPTRINNSTKYTLPTVLGTPGCGRRRVGLLPSRISNAGSLADTFYGEAPWMVMIMNQDTFVCGGTLVKPSIVMTAAHCIPETGFSRLTVRVGEYNTSTTDEPIKHVDKKVKTVITHPDFNSKNLANDVALIELDTPAVFSETVDVICTPDAAEPVNTKDCVAYGWGVTDKNTKDLVQDSLKRVDLPVITRDECQNKMRLTRLGKYFSLLPGFLCAGGQTGMDTCKGDGGGPLICPLRKDSTRLAQVGIISWGIDCGKGNPTVFASVDHYMSWIRQQIA</sequence>
<dbReference type="Pfam" id="PF00089">
    <property type="entry name" value="Trypsin"/>
    <property type="match status" value="1"/>
</dbReference>
<evidence type="ECO:0000256" key="3">
    <source>
        <dbReference type="ARBA" id="ARBA00023157"/>
    </source>
</evidence>
<reference evidence="9" key="1">
    <citation type="submission" date="2022-01" db="UniProtKB">
        <authorList>
            <consortium name="EnsemblMetazoa"/>
        </authorList>
    </citation>
    <scope>IDENTIFICATION</scope>
</reference>
<dbReference type="PANTHER" id="PTHR24258">
    <property type="entry name" value="SERINE PROTEASE-RELATED"/>
    <property type="match status" value="1"/>
</dbReference>
<dbReference type="OrthoDB" id="6261922at2759"/>
<dbReference type="FunFam" id="2.40.10.10:FF:000038">
    <property type="entry name" value="Serine protease"/>
    <property type="match status" value="1"/>
</dbReference>
<evidence type="ECO:0000313" key="10">
    <source>
        <dbReference type="Proteomes" id="UP000494040"/>
    </source>
</evidence>
<dbReference type="KEGG" id="clec:106673062"/>
<dbReference type="InterPro" id="IPR041515">
    <property type="entry name" value="PPAF-2-like_Clip"/>
</dbReference>
<gene>
    <name evidence="9" type="primary">106673062</name>
</gene>
<feature type="signal peptide" evidence="7">
    <location>
        <begin position="1"/>
        <end position="19"/>
    </location>
</feature>
<dbReference type="EnsemblMetazoa" id="XM_014404996.2">
    <property type="protein sequence ID" value="XP_014260482.1"/>
    <property type="gene ID" value="LOC106673062"/>
</dbReference>
<feature type="compositionally biased region" description="Polar residues" evidence="6">
    <location>
        <begin position="106"/>
        <end position="116"/>
    </location>
</feature>
<dbReference type="Proteomes" id="UP000494040">
    <property type="component" value="Unassembled WGS sequence"/>
</dbReference>
<dbReference type="PRINTS" id="PR00722">
    <property type="entry name" value="CHYMOTRYPSIN"/>
</dbReference>
<comment type="subcellular location">
    <subcellularLocation>
        <location evidence="1">Secreted</location>
    </subcellularLocation>
</comment>
<dbReference type="InterPro" id="IPR018114">
    <property type="entry name" value="TRYPSIN_HIS"/>
</dbReference>
<keyword evidence="2" id="KW-0964">Secreted</keyword>
<dbReference type="InterPro" id="IPR043504">
    <property type="entry name" value="Peptidase_S1_PA_chymotrypsin"/>
</dbReference>
<dbReference type="PROSITE" id="PS50240">
    <property type="entry name" value="TRYPSIN_DOM"/>
    <property type="match status" value="1"/>
</dbReference>
<evidence type="ECO:0000259" key="8">
    <source>
        <dbReference type="PROSITE" id="PS50240"/>
    </source>
</evidence>
<proteinExistence type="predicted"/>
<dbReference type="GO" id="GO:0005576">
    <property type="term" value="C:extracellular region"/>
    <property type="evidence" value="ECO:0007669"/>
    <property type="project" value="UniProtKB-SubCell"/>
</dbReference>
<keyword evidence="3" id="KW-1015">Disulfide bond</keyword>
<evidence type="ECO:0000256" key="6">
    <source>
        <dbReference type="SAM" id="MobiDB-lite"/>
    </source>
</evidence>
<evidence type="ECO:0000313" key="9">
    <source>
        <dbReference type="EnsemblMetazoa" id="XP_014260482.1"/>
    </source>
</evidence>
<protein>
    <recommendedName>
        <fullName evidence="4">Phenoloxidase-activating factor 2</fullName>
    </recommendedName>
    <alternativeName>
        <fullName evidence="5">Prophenoloxidase-activating factor II</fullName>
    </alternativeName>
</protein>
<feature type="domain" description="Peptidase S1" evidence="8">
    <location>
        <begin position="154"/>
        <end position="397"/>
    </location>
</feature>
<dbReference type="Gene3D" id="2.40.10.10">
    <property type="entry name" value="Trypsin-like serine proteases"/>
    <property type="match status" value="2"/>
</dbReference>
<dbReference type="PANTHER" id="PTHR24258:SF129">
    <property type="entry name" value="LP15124P-RELATED"/>
    <property type="match status" value="1"/>
</dbReference>
<feature type="compositionally biased region" description="Acidic residues" evidence="6">
    <location>
        <begin position="82"/>
        <end position="91"/>
    </location>
</feature>
<keyword evidence="7" id="KW-0732">Signal</keyword>
<name>A0A8I6SNI3_CIMLE</name>
<evidence type="ECO:0000256" key="7">
    <source>
        <dbReference type="SAM" id="SignalP"/>
    </source>
</evidence>
<dbReference type="AlphaFoldDB" id="A0A8I6SNI3"/>
<dbReference type="GO" id="GO:0004252">
    <property type="term" value="F:serine-type endopeptidase activity"/>
    <property type="evidence" value="ECO:0007669"/>
    <property type="project" value="InterPro"/>
</dbReference>